<dbReference type="PANTHER" id="PTHR45979:SF30">
    <property type="entry name" value="NUCLEOTIDYLTRANSFERASE"/>
    <property type="match status" value="1"/>
</dbReference>
<evidence type="ECO:0000313" key="4">
    <source>
        <dbReference type="Proteomes" id="UP000734854"/>
    </source>
</evidence>
<feature type="domain" description="PAP/OAS1 substrate-binding-related" evidence="2">
    <location>
        <begin position="245"/>
        <end position="437"/>
    </location>
</feature>
<feature type="region of interest" description="Disordered" evidence="1">
    <location>
        <begin position="805"/>
        <end position="835"/>
    </location>
</feature>
<protein>
    <recommendedName>
        <fullName evidence="2">PAP/OAS1 substrate-binding-related domain-containing protein</fullName>
    </recommendedName>
</protein>
<dbReference type="PANTHER" id="PTHR45979">
    <property type="entry name" value="PAP/OAS1 SUBSTRATE-BINDING DOMAIN SUPERFAMILY"/>
    <property type="match status" value="1"/>
</dbReference>
<feature type="compositionally biased region" description="Basic and acidic residues" evidence="1">
    <location>
        <begin position="909"/>
        <end position="919"/>
    </location>
</feature>
<feature type="region of interest" description="Disordered" evidence="1">
    <location>
        <begin position="870"/>
        <end position="919"/>
    </location>
</feature>
<dbReference type="InterPro" id="IPR043519">
    <property type="entry name" value="NT_sf"/>
</dbReference>
<reference evidence="3 4" key="1">
    <citation type="submission" date="2020-08" db="EMBL/GenBank/DDBJ databases">
        <title>Plant Genome Project.</title>
        <authorList>
            <person name="Zhang R.-G."/>
        </authorList>
    </citation>
    <scope>NUCLEOTIDE SEQUENCE [LARGE SCALE GENOMIC DNA]</scope>
    <source>
        <tissue evidence="3">Rhizome</tissue>
    </source>
</reference>
<dbReference type="SUPFAM" id="SSF81631">
    <property type="entry name" value="PAP/OAS1 substrate-binding domain"/>
    <property type="match status" value="1"/>
</dbReference>
<dbReference type="InterPro" id="IPR058921">
    <property type="entry name" value="PAP/OAS1-rel"/>
</dbReference>
<proteinExistence type="predicted"/>
<dbReference type="Pfam" id="PF26180">
    <property type="entry name" value="PAP-OAS1"/>
    <property type="match status" value="1"/>
</dbReference>
<feature type="region of interest" description="Disordered" evidence="1">
    <location>
        <begin position="635"/>
        <end position="655"/>
    </location>
</feature>
<feature type="region of interest" description="Disordered" evidence="1">
    <location>
        <begin position="1"/>
        <end position="31"/>
    </location>
</feature>
<evidence type="ECO:0000313" key="3">
    <source>
        <dbReference type="EMBL" id="KAG6495442.1"/>
    </source>
</evidence>
<dbReference type="Proteomes" id="UP000734854">
    <property type="component" value="Unassembled WGS sequence"/>
</dbReference>
<dbReference type="CDD" id="cd05402">
    <property type="entry name" value="NT_PAP_TUTase"/>
    <property type="match status" value="1"/>
</dbReference>
<name>A0A8J5FYW7_ZINOF</name>
<dbReference type="AlphaFoldDB" id="A0A8J5FYW7"/>
<evidence type="ECO:0000256" key="1">
    <source>
        <dbReference type="SAM" id="MobiDB-lite"/>
    </source>
</evidence>
<sequence>MGDLESWPPLADADASGGHESLYSHPQLPNPHPSVIKAENWKRAEEATREVLWCIRPTVVSEERRKAVVDYVQELLRTRMGSRFHPYVTAKGRYCGADIVFSDIITVAFVAAPQFSVLQPRPLLGSMNHIGHYPLFGYFVIGINETYLVFPFGSVPLKTYLPDGDIDLTALGAPNNKDMLASELCSVLGEEHNKVAGFEVNDVQLIRAEVKVVKCIMQNIVVDISFNQIGGLCTLCFLEKINEKIGKDHLFKRSIILIKAWCYYESRILGAHHGLISTYALEILVLHVFHLFHEQMDDPLAVLYRFLDYYSKFDWSKYCITLQSAISISSLPKLVVEPSETKGNYSPLTEEFIEECVEMFSVPSRMYENSCQAFTQKYLNIVDPLKPSNNLGRSVSKSNFHRIRSAFTFGARKLGRILQSSSENIVDEVNLFFRNTLCRHGTGERPDVQDAISSSPKSGSAYHVGVKYRSSNLNAEYLNKDSHFSGLTNHDSSRALIDVINNINCFDLGEDHISKKQDDKHSANPTINVNNSRSGSVVFEEDIISKHSTDDAIDLPSTRAFDSRSLDESFKPSTSGKVFHAPHLFFCSNNNQDDNILGNSSTRDNVMVGMPSNKSTSPCNEMGYEVKSTNSASWPRKSTLAAPSSFDHESPSSSWNCRDSSLGGCTNDGKLDDASSSSDNLSDLSGDFQLYCSNLLHAQEFQECFVNSCLVPVYHASSSPYQNKHSWNMQSMYAHGANGLVHMPSLPPSYYVIPPLICNDYGVKDITKTRGTGTYLPNTNSRSYRERQFSGRGWNQMQANHLHRYHRNGHGNSPYYEGSSDERNHVPPPPPLPASFFRNGHGDAIPLDHPKSPGSAFMVVSPDPEGKLGFDNFGPVTMGVSSSERSSNRESANAVDRGSRSSIPASTVERPHRSLNNER</sequence>
<dbReference type="Gene3D" id="3.30.460.10">
    <property type="entry name" value="Beta Polymerase, domain 2"/>
    <property type="match status" value="1"/>
</dbReference>
<feature type="compositionally biased region" description="Low complexity" evidence="1">
    <location>
        <begin position="881"/>
        <end position="894"/>
    </location>
</feature>
<dbReference type="Gene3D" id="1.10.1410.10">
    <property type="match status" value="1"/>
</dbReference>
<comment type="caution">
    <text evidence="3">The sequence shown here is derived from an EMBL/GenBank/DDBJ whole genome shotgun (WGS) entry which is preliminary data.</text>
</comment>
<keyword evidence="4" id="KW-1185">Reference proteome</keyword>
<gene>
    <name evidence="3" type="ORF">ZIOFF_043266</name>
</gene>
<organism evidence="3 4">
    <name type="scientific">Zingiber officinale</name>
    <name type="common">Ginger</name>
    <name type="synonym">Amomum zingiber</name>
    <dbReference type="NCBI Taxonomy" id="94328"/>
    <lineage>
        <taxon>Eukaryota</taxon>
        <taxon>Viridiplantae</taxon>
        <taxon>Streptophyta</taxon>
        <taxon>Embryophyta</taxon>
        <taxon>Tracheophyta</taxon>
        <taxon>Spermatophyta</taxon>
        <taxon>Magnoliopsida</taxon>
        <taxon>Liliopsida</taxon>
        <taxon>Zingiberales</taxon>
        <taxon>Zingiberaceae</taxon>
        <taxon>Zingiber</taxon>
    </lineage>
</organism>
<evidence type="ECO:0000259" key="2">
    <source>
        <dbReference type="Pfam" id="PF26180"/>
    </source>
</evidence>
<accession>A0A8J5FYW7</accession>
<dbReference type="EMBL" id="JACMSC010000012">
    <property type="protein sequence ID" value="KAG6495442.1"/>
    <property type="molecule type" value="Genomic_DNA"/>
</dbReference>
<dbReference type="SUPFAM" id="SSF81301">
    <property type="entry name" value="Nucleotidyltransferase"/>
    <property type="match status" value="1"/>
</dbReference>
<dbReference type="InterPro" id="IPR058920">
    <property type="entry name" value="PAP-OAS1-bd-rel"/>
</dbReference>